<accession>A0A4U0NH84</accession>
<protein>
    <submittedName>
        <fullName evidence="2">DUF4738 domain-containing protein</fullName>
    </submittedName>
</protein>
<evidence type="ECO:0000313" key="2">
    <source>
        <dbReference type="EMBL" id="TJZ53557.1"/>
    </source>
</evidence>
<reference evidence="2 3" key="1">
    <citation type="submission" date="2019-04" db="EMBL/GenBank/DDBJ databases">
        <title>Sphingobacterium olei sp. nov., isolated from oil-contaminated soil.</title>
        <authorList>
            <person name="Liu B."/>
        </authorList>
    </citation>
    <scope>NUCLEOTIDE SEQUENCE [LARGE SCALE GENOMIC DNA]</scope>
    <source>
        <strain evidence="2 3">HAL-9</strain>
    </source>
</reference>
<comment type="caution">
    <text evidence="2">The sequence shown here is derived from an EMBL/GenBank/DDBJ whole genome shotgun (WGS) entry which is preliminary data.</text>
</comment>
<dbReference type="AlphaFoldDB" id="A0A4U0NH84"/>
<dbReference type="Proteomes" id="UP000306808">
    <property type="component" value="Unassembled WGS sequence"/>
</dbReference>
<dbReference type="EMBL" id="SUME01000007">
    <property type="protein sequence ID" value="TJZ53557.1"/>
    <property type="molecule type" value="Genomic_DNA"/>
</dbReference>
<name>A0A4U0NH84_9SPHI</name>
<dbReference type="InterPro" id="IPR031762">
    <property type="entry name" value="DUF4738"/>
</dbReference>
<evidence type="ECO:0000313" key="3">
    <source>
        <dbReference type="Proteomes" id="UP000306808"/>
    </source>
</evidence>
<sequence>MSSNDSVENKNEVEKSSSSNIDSNKEIADTYTQNIVSKRDTMVDNYSIRFKILQLRTEIASKNQMLDSKAFDNEIILTILAGNDKIIEQHINKEDFKEFIPAEEMIYYQLSVFDFESYMNEEFCFFVNVCVPDTDICYTFNLFIDKNGKKRSVILEDEVEDDFL</sequence>
<keyword evidence="3" id="KW-1185">Reference proteome</keyword>
<organism evidence="2 3">
    <name type="scientific">Sphingobacterium olei</name>
    <dbReference type="NCBI Taxonomy" id="2571155"/>
    <lineage>
        <taxon>Bacteria</taxon>
        <taxon>Pseudomonadati</taxon>
        <taxon>Bacteroidota</taxon>
        <taxon>Sphingobacteriia</taxon>
        <taxon>Sphingobacteriales</taxon>
        <taxon>Sphingobacteriaceae</taxon>
        <taxon>Sphingobacterium</taxon>
    </lineage>
</organism>
<dbReference type="OrthoDB" id="1441026at2"/>
<evidence type="ECO:0000256" key="1">
    <source>
        <dbReference type="SAM" id="MobiDB-lite"/>
    </source>
</evidence>
<dbReference type="Gene3D" id="2.40.128.510">
    <property type="entry name" value="Protein of unknown function DUF4738"/>
    <property type="match status" value="1"/>
</dbReference>
<feature type="region of interest" description="Disordered" evidence="1">
    <location>
        <begin position="1"/>
        <end position="24"/>
    </location>
</feature>
<dbReference type="RefSeq" id="WP_136902351.1">
    <property type="nucleotide sequence ID" value="NZ_SUME01000007.1"/>
</dbReference>
<gene>
    <name evidence="2" type="ORF">FAZ15_16050</name>
</gene>
<proteinExistence type="predicted"/>
<dbReference type="Pfam" id="PF15889">
    <property type="entry name" value="DUF4738"/>
    <property type="match status" value="1"/>
</dbReference>